<dbReference type="AlphaFoldDB" id="A0AAJ4LVM2"/>
<evidence type="ECO:0000313" key="3">
    <source>
        <dbReference type="Proteomes" id="UP000594435"/>
    </source>
</evidence>
<protein>
    <submittedName>
        <fullName evidence="2">DUF262 domain-containing protein</fullName>
    </submittedName>
</protein>
<dbReference type="EMBL" id="CP065217">
    <property type="protein sequence ID" value="QPL54955.1"/>
    <property type="molecule type" value="Genomic_DNA"/>
</dbReference>
<dbReference type="PANTHER" id="PTHR39639">
    <property type="entry name" value="CHROMOSOME 16, WHOLE GENOME SHOTGUN SEQUENCE"/>
    <property type="match status" value="1"/>
</dbReference>
<gene>
    <name evidence="2" type="ORF">I3X05_07515</name>
</gene>
<sequence>MSSEKLAVEVENKRKVFKTDSYPMSIGEFANMYTNNEVLINPDFQRNFRWTDLQKSKLIESILLGIPVPPIFVYQNNDGVWEVVDGLQRLSTILQFMGIHKSEECMQLTETNYLPHLRGIKWDGEEDDPFVLSTKQKLDFKRSKINLSIILNDSDSDAKFDVFERLNTGGSFATPQEVRNSVMVMMNKPIYERFQTLSNNAEFLRSLNISERLIRENYNMELALRFIGLNYFNFDSRVHVSDFLDYVSKQLCSSEEPKFDRIEQEFLEVFHLIDSVSNENSFRKYTEGKYSGGFQESTYEFITIGVCKNLSTLNNENLLEKMRSVFTNENFLSYTGSGSNIKTRVPKFLKAAPLHFAGN</sequence>
<reference evidence="2 3" key="1">
    <citation type="submission" date="2020-11" db="EMBL/GenBank/DDBJ databases">
        <title>Complete and Circularized Genome Assembly of a human isolate of Vibrio navarrensis biotype pommerensis with MiSeq and MinION Sequence Data.</title>
        <authorList>
            <person name="Schwartz K."/>
            <person name="Borowiak M."/>
            <person name="Deneke C."/>
            <person name="Balau V."/>
            <person name="Metelmann C."/>
            <person name="Strauch E."/>
        </authorList>
    </citation>
    <scope>NUCLEOTIDE SEQUENCE [LARGE SCALE GENOMIC DNA]</scope>
    <source>
        <strain evidence="2 3">20-VB00237</strain>
    </source>
</reference>
<dbReference type="Proteomes" id="UP000594435">
    <property type="component" value="Chromosome 1"/>
</dbReference>
<dbReference type="Pfam" id="PF03235">
    <property type="entry name" value="GmrSD_N"/>
    <property type="match status" value="1"/>
</dbReference>
<feature type="domain" description="GmrSD restriction endonucleases N-terminal" evidence="1">
    <location>
        <begin position="28"/>
        <end position="181"/>
    </location>
</feature>
<dbReference type="InterPro" id="IPR004919">
    <property type="entry name" value="GmrSD_N"/>
</dbReference>
<name>A0AAJ4LVM2_9VIBR</name>
<evidence type="ECO:0000313" key="2">
    <source>
        <dbReference type="EMBL" id="QPL54955.1"/>
    </source>
</evidence>
<proteinExistence type="predicted"/>
<dbReference type="PANTHER" id="PTHR39639:SF1">
    <property type="entry name" value="DUF262 DOMAIN-CONTAINING PROTEIN"/>
    <property type="match status" value="1"/>
</dbReference>
<accession>A0AAJ4LVM2</accession>
<organism evidence="2 3">
    <name type="scientific">Vibrio navarrensis</name>
    <dbReference type="NCBI Taxonomy" id="29495"/>
    <lineage>
        <taxon>Bacteria</taxon>
        <taxon>Pseudomonadati</taxon>
        <taxon>Pseudomonadota</taxon>
        <taxon>Gammaproteobacteria</taxon>
        <taxon>Vibrionales</taxon>
        <taxon>Vibrionaceae</taxon>
        <taxon>Vibrio</taxon>
    </lineage>
</organism>
<evidence type="ECO:0000259" key="1">
    <source>
        <dbReference type="Pfam" id="PF03235"/>
    </source>
</evidence>
<dbReference type="RefSeq" id="WP_337971115.1">
    <property type="nucleotide sequence ID" value="NZ_CP065217.1"/>
</dbReference>